<sequence length="216" mass="24037">MAISNTVCVSSLDSTYILSPERYDPRRSVNLYSKVTLGDICSLRKESFNPKKASSDDMCLVLDTNDASEGVIFTRKTCVSGPEVGSSKKIIHAGDIIISRLRPYLRQVAYVDDALFHLHEGNYRIICSTEFYVLAPKESSIGFLVPYLLSSVIQDSLQASTEGGHHPRFSVDTLLKLPIPEDLLAMSNNLSDSTLRHVNMFREGEQGLFKLIPDFS</sequence>
<dbReference type="REBASE" id="177964">
    <property type="entry name" value="S.DspOc1ORF2494P"/>
</dbReference>
<protein>
    <submittedName>
        <fullName evidence="5">Type I restriction modification DNA specificity domain protein</fullName>
    </submittedName>
</protein>
<evidence type="ECO:0000256" key="2">
    <source>
        <dbReference type="ARBA" id="ARBA00022747"/>
    </source>
</evidence>
<dbReference type="Pfam" id="PF01420">
    <property type="entry name" value="Methylase_S"/>
    <property type="match status" value="1"/>
</dbReference>
<dbReference type="EMBL" id="LKAQ01000004">
    <property type="protein sequence ID" value="OIQ50554.1"/>
    <property type="molecule type" value="Genomic_DNA"/>
</dbReference>
<evidence type="ECO:0000313" key="5">
    <source>
        <dbReference type="EMBL" id="OIQ50554.1"/>
    </source>
</evidence>
<name>A0A1J5MX74_9BACT</name>
<dbReference type="SUPFAM" id="SSF116734">
    <property type="entry name" value="DNA methylase specificity domain"/>
    <property type="match status" value="1"/>
</dbReference>
<keyword evidence="2" id="KW-0680">Restriction system</keyword>
<dbReference type="AlphaFoldDB" id="A0A1J5MX74"/>
<dbReference type="RefSeq" id="WP_071545984.1">
    <property type="nucleotide sequence ID" value="NZ_LKAQ01000004.1"/>
</dbReference>
<keyword evidence="3" id="KW-0238">DNA-binding</keyword>
<reference evidence="5 6" key="1">
    <citation type="submission" date="2015-09" db="EMBL/GenBank/DDBJ databases">
        <title>Genome of Desulfovibrio dechloracetivorans BerOc1, a mercury methylating strain isolated from highly hydrocarbons and metals contaminated coastal sediments.</title>
        <authorList>
            <person name="Goni Urriza M."/>
            <person name="Gassie C."/>
            <person name="Bouchez O."/>
            <person name="Klopp C."/>
            <person name="Ranchou-Peyruse A."/>
            <person name="Remy G."/>
        </authorList>
    </citation>
    <scope>NUCLEOTIDE SEQUENCE [LARGE SCALE GENOMIC DNA]</scope>
    <source>
        <strain evidence="5 6">BerOc1</strain>
    </source>
</reference>
<organism evidence="5 6">
    <name type="scientific">Pseudodesulfovibrio hydrargyri</name>
    <dbReference type="NCBI Taxonomy" id="2125990"/>
    <lineage>
        <taxon>Bacteria</taxon>
        <taxon>Pseudomonadati</taxon>
        <taxon>Thermodesulfobacteriota</taxon>
        <taxon>Desulfovibrionia</taxon>
        <taxon>Desulfovibrionales</taxon>
        <taxon>Desulfovibrionaceae</taxon>
    </lineage>
</organism>
<evidence type="ECO:0000259" key="4">
    <source>
        <dbReference type="Pfam" id="PF01420"/>
    </source>
</evidence>
<evidence type="ECO:0000256" key="1">
    <source>
        <dbReference type="ARBA" id="ARBA00010923"/>
    </source>
</evidence>
<dbReference type="InterPro" id="IPR000055">
    <property type="entry name" value="Restrct_endonuc_typeI_TRD"/>
</dbReference>
<dbReference type="InterPro" id="IPR044946">
    <property type="entry name" value="Restrct_endonuc_typeI_TRD_sf"/>
</dbReference>
<feature type="domain" description="Type I restriction modification DNA specificity" evidence="4">
    <location>
        <begin position="34"/>
        <end position="180"/>
    </location>
</feature>
<dbReference type="Proteomes" id="UP000181901">
    <property type="component" value="Unassembled WGS sequence"/>
</dbReference>
<comment type="similarity">
    <text evidence="1">Belongs to the type-I restriction system S methylase family.</text>
</comment>
<evidence type="ECO:0000313" key="6">
    <source>
        <dbReference type="Proteomes" id="UP000181901"/>
    </source>
</evidence>
<dbReference type="Gene3D" id="3.90.220.20">
    <property type="entry name" value="DNA methylase specificity domains"/>
    <property type="match status" value="1"/>
</dbReference>
<keyword evidence="6" id="KW-1185">Reference proteome</keyword>
<dbReference type="OrthoDB" id="5363772at2"/>
<dbReference type="GO" id="GO:0003677">
    <property type="term" value="F:DNA binding"/>
    <property type="evidence" value="ECO:0007669"/>
    <property type="project" value="UniProtKB-KW"/>
</dbReference>
<comment type="caution">
    <text evidence="5">The sequence shown here is derived from an EMBL/GenBank/DDBJ whole genome shotgun (WGS) entry which is preliminary data.</text>
</comment>
<gene>
    <name evidence="5" type="ORF">BerOc1_02495</name>
</gene>
<proteinExistence type="inferred from homology"/>
<evidence type="ECO:0000256" key="3">
    <source>
        <dbReference type="ARBA" id="ARBA00023125"/>
    </source>
</evidence>
<dbReference type="GO" id="GO:0009307">
    <property type="term" value="P:DNA restriction-modification system"/>
    <property type="evidence" value="ECO:0007669"/>
    <property type="project" value="UniProtKB-KW"/>
</dbReference>
<accession>A0A1J5MX74</accession>